<dbReference type="Pfam" id="PF13103">
    <property type="entry name" value="TonB_2"/>
    <property type="match status" value="1"/>
</dbReference>
<evidence type="ECO:0000256" key="2">
    <source>
        <dbReference type="SAM" id="Phobius"/>
    </source>
</evidence>
<dbReference type="RefSeq" id="WP_008246654.1">
    <property type="nucleotide sequence ID" value="NZ_CP014544.1"/>
</dbReference>
<evidence type="ECO:0000256" key="1">
    <source>
        <dbReference type="SAM" id="MobiDB-lite"/>
    </source>
</evidence>
<keyword evidence="2" id="KW-0812">Transmembrane</keyword>
<dbReference type="SUPFAM" id="SSF74653">
    <property type="entry name" value="TolA/TonB C-terminal domain"/>
    <property type="match status" value="1"/>
</dbReference>
<evidence type="ECO:0008006" key="5">
    <source>
        <dbReference type="Google" id="ProtNLM"/>
    </source>
</evidence>
<dbReference type="AlphaFoldDB" id="A0A127M3M0"/>
<dbReference type="EMBL" id="CP014544">
    <property type="protein sequence ID" value="AMO67812.1"/>
    <property type="molecule type" value="Genomic_DNA"/>
</dbReference>
<sequence length="259" mass="28533">MTDIKLLPAAVTVSLHTGIIALLLFGIPAMQDTKPLEARPLAIQAKLVIEKPVSRPAPAKPVAKPTPKPVVKPAPKPEPVKKPEPKPTPPPPKPKPVPQVKKPEPKGPTPEEIRKQKEQEKAREAAKQRALEEEIRREQQKELADALASEDDLVEDGELASTYADLITTLISNNWTRPLSARNGMQTTIQIMTTPTGEIVGHTITRGSGDSAFDLSVTRAVTRLGKIEELAELARKDPSAYEKNFRRFTINFSPQDLRR</sequence>
<proteinExistence type="predicted"/>
<accession>A0A127M3M0</accession>
<feature type="compositionally biased region" description="Pro residues" evidence="1">
    <location>
        <begin position="64"/>
        <end position="77"/>
    </location>
</feature>
<keyword evidence="2" id="KW-0472">Membrane</keyword>
<dbReference type="Gene3D" id="3.30.1150.10">
    <property type="match status" value="1"/>
</dbReference>
<gene>
    <name evidence="3" type="ORF">AZF00_05640</name>
</gene>
<dbReference type="Proteomes" id="UP000074119">
    <property type="component" value="Chromosome"/>
</dbReference>
<feature type="compositionally biased region" description="Basic and acidic residues" evidence="1">
    <location>
        <begin position="101"/>
        <end position="136"/>
    </location>
</feature>
<keyword evidence="2" id="KW-1133">Transmembrane helix</keyword>
<reference evidence="3 4" key="1">
    <citation type="submission" date="2015-12" db="EMBL/GenBank/DDBJ databases">
        <authorList>
            <person name="Shamseldin A."/>
            <person name="Moawad H."/>
            <person name="Abd El-Rahim W.M."/>
            <person name="Sadowsky M.J."/>
        </authorList>
    </citation>
    <scope>NUCLEOTIDE SEQUENCE [LARGE SCALE GENOMIC DNA]</scope>
    <source>
        <strain evidence="3 4">SM2</strain>
    </source>
</reference>
<protein>
    <recommendedName>
        <fullName evidence="5">Protein TolA</fullName>
    </recommendedName>
</protein>
<dbReference type="STRING" id="1470434.AZF00_05640"/>
<name>A0A127M3M0_9GAMM</name>
<feature type="region of interest" description="Disordered" evidence="1">
    <location>
        <begin position="55"/>
        <end position="136"/>
    </location>
</feature>
<organism evidence="3 4">
    <name type="scientific">Zhongshania aliphaticivorans</name>
    <dbReference type="NCBI Taxonomy" id="1470434"/>
    <lineage>
        <taxon>Bacteria</taxon>
        <taxon>Pseudomonadati</taxon>
        <taxon>Pseudomonadota</taxon>
        <taxon>Gammaproteobacteria</taxon>
        <taxon>Cellvibrionales</taxon>
        <taxon>Spongiibacteraceae</taxon>
        <taxon>Zhongshania</taxon>
    </lineage>
</organism>
<feature type="transmembrane region" description="Helical" evidence="2">
    <location>
        <begin position="6"/>
        <end position="27"/>
    </location>
</feature>
<evidence type="ECO:0000313" key="4">
    <source>
        <dbReference type="Proteomes" id="UP000074119"/>
    </source>
</evidence>
<feature type="compositionally biased region" description="Pro residues" evidence="1">
    <location>
        <begin position="86"/>
        <end position="97"/>
    </location>
</feature>
<dbReference type="KEGG" id="zal:AZF00_05640"/>
<evidence type="ECO:0000313" key="3">
    <source>
        <dbReference type="EMBL" id="AMO67812.1"/>
    </source>
</evidence>